<dbReference type="STRING" id="478820.A0A196SK53"/>
<dbReference type="Proteomes" id="UP000078348">
    <property type="component" value="Unassembled WGS sequence"/>
</dbReference>
<dbReference type="PANTHER" id="PTHR12083:SF9">
    <property type="entry name" value="BIFUNCTIONAL POLYNUCLEOTIDE PHOSPHATASE_KINASE"/>
    <property type="match status" value="1"/>
</dbReference>
<evidence type="ECO:0000313" key="1">
    <source>
        <dbReference type="EMBL" id="OAO16676.1"/>
    </source>
</evidence>
<dbReference type="GO" id="GO:0006281">
    <property type="term" value="P:DNA repair"/>
    <property type="evidence" value="ECO:0007669"/>
    <property type="project" value="TreeGrafter"/>
</dbReference>
<comment type="caution">
    <text evidence="1">The sequence shown here is derived from an EMBL/GenBank/DDBJ whole genome shotgun (WGS) entry which is preliminary data.</text>
</comment>
<organism evidence="1 2">
    <name type="scientific">Blastocystis sp. subtype 1 (strain ATCC 50177 / NandII)</name>
    <dbReference type="NCBI Taxonomy" id="478820"/>
    <lineage>
        <taxon>Eukaryota</taxon>
        <taxon>Sar</taxon>
        <taxon>Stramenopiles</taxon>
        <taxon>Bigyra</taxon>
        <taxon>Opalozoa</taxon>
        <taxon>Opalinata</taxon>
        <taxon>Blastocystidae</taxon>
        <taxon>Blastocystis</taxon>
    </lineage>
</organism>
<dbReference type="SUPFAM" id="SSF56784">
    <property type="entry name" value="HAD-like"/>
    <property type="match status" value="1"/>
</dbReference>
<proteinExistence type="predicted"/>
<dbReference type="Gene3D" id="3.40.50.1000">
    <property type="entry name" value="HAD superfamily/HAD-like"/>
    <property type="match status" value="1"/>
</dbReference>
<dbReference type="Pfam" id="PF08645">
    <property type="entry name" value="PNK3P"/>
    <property type="match status" value="1"/>
</dbReference>
<dbReference type="GO" id="GO:0046404">
    <property type="term" value="F:ATP-dependent polydeoxyribonucleotide 5'-hydroxyl-kinase activity"/>
    <property type="evidence" value="ECO:0007669"/>
    <property type="project" value="TreeGrafter"/>
</dbReference>
<dbReference type="OrthoDB" id="19045at2759"/>
<gene>
    <name evidence="1" type="ORF">AV274_1583</name>
</gene>
<dbReference type="InterPro" id="IPR006549">
    <property type="entry name" value="HAD-SF_hydro_IIIA"/>
</dbReference>
<sequence>MKGRWNEVKNQNGVLYTFNCPDRFSAPIKMALFDLDNTLIRYSKGDYNSVSLLYGTVPQRLQQYVWDGWRVVVLTNQAGVALKLCTLADMKRKIEKAFGQLQCDVTFIVAPYYDGNRKPHTGMFSYLNELCDSMLSRRNCFYCGDMAGRIRDKNDSDALFASRCGIPFYTPEQLF</sequence>
<dbReference type="AlphaFoldDB" id="A0A196SK53"/>
<dbReference type="EMBL" id="LXWW01000066">
    <property type="protein sequence ID" value="OAO16676.1"/>
    <property type="molecule type" value="Genomic_DNA"/>
</dbReference>
<dbReference type="GO" id="GO:0046403">
    <property type="term" value="F:polynucleotide 3'-phosphatase activity"/>
    <property type="evidence" value="ECO:0007669"/>
    <property type="project" value="TreeGrafter"/>
</dbReference>
<dbReference type="InterPro" id="IPR013954">
    <property type="entry name" value="PNK3P"/>
</dbReference>
<keyword evidence="1" id="KW-0378">Hydrolase</keyword>
<dbReference type="NCBIfam" id="TIGR01662">
    <property type="entry name" value="HAD-SF-IIIA"/>
    <property type="match status" value="1"/>
</dbReference>
<dbReference type="GO" id="GO:0003690">
    <property type="term" value="F:double-stranded DNA binding"/>
    <property type="evidence" value="ECO:0007669"/>
    <property type="project" value="TreeGrafter"/>
</dbReference>
<reference evidence="1 2" key="1">
    <citation type="submission" date="2016-05" db="EMBL/GenBank/DDBJ databases">
        <title>Nuclear genome of Blastocystis sp. subtype 1 NandII.</title>
        <authorList>
            <person name="Gentekaki E."/>
            <person name="Curtis B."/>
            <person name="Stairs C."/>
            <person name="Eme L."/>
            <person name="Herman E."/>
            <person name="Klimes V."/>
            <person name="Arias M.C."/>
            <person name="Elias M."/>
            <person name="Hilliou F."/>
            <person name="Klute M."/>
            <person name="Malik S.-B."/>
            <person name="Pightling A."/>
            <person name="Rachubinski R."/>
            <person name="Salas D."/>
            <person name="Schlacht A."/>
            <person name="Suga H."/>
            <person name="Archibald J."/>
            <person name="Ball S.G."/>
            <person name="Clark G."/>
            <person name="Dacks J."/>
            <person name="Van Der Giezen M."/>
            <person name="Tsaousis A."/>
            <person name="Roger A."/>
        </authorList>
    </citation>
    <scope>NUCLEOTIDE SEQUENCE [LARGE SCALE GENOMIC DNA]</scope>
    <source>
        <strain evidence="2">ATCC 50177 / NandII</strain>
    </source>
</reference>
<protein>
    <submittedName>
        <fullName evidence="1">Haloacid dehalogenase-like hydrolase</fullName>
    </submittedName>
</protein>
<keyword evidence="2" id="KW-1185">Reference proteome</keyword>
<dbReference type="InterPro" id="IPR023214">
    <property type="entry name" value="HAD_sf"/>
</dbReference>
<accession>A0A196SK53</accession>
<dbReference type="InterPro" id="IPR036412">
    <property type="entry name" value="HAD-like_sf"/>
</dbReference>
<name>A0A196SK53_BLAHN</name>
<evidence type="ECO:0000313" key="2">
    <source>
        <dbReference type="Proteomes" id="UP000078348"/>
    </source>
</evidence>
<dbReference type="PANTHER" id="PTHR12083">
    <property type="entry name" value="BIFUNCTIONAL POLYNUCLEOTIDE PHOSPHATASE/KINASE"/>
    <property type="match status" value="1"/>
</dbReference>